<name>A0A3N4IYM0_9PEZI</name>
<evidence type="ECO:0000313" key="3">
    <source>
        <dbReference type="Proteomes" id="UP000276215"/>
    </source>
</evidence>
<keyword evidence="1" id="KW-0472">Membrane</keyword>
<dbReference type="EMBL" id="ML120505">
    <property type="protein sequence ID" value="RPA91089.1"/>
    <property type="molecule type" value="Genomic_DNA"/>
</dbReference>
<keyword evidence="3" id="KW-1185">Reference proteome</keyword>
<protein>
    <submittedName>
        <fullName evidence="2">Uncharacterized protein</fullName>
    </submittedName>
</protein>
<dbReference type="Proteomes" id="UP000276215">
    <property type="component" value="Unassembled WGS sequence"/>
</dbReference>
<evidence type="ECO:0000313" key="2">
    <source>
        <dbReference type="EMBL" id="RPA91089.1"/>
    </source>
</evidence>
<feature type="transmembrane region" description="Helical" evidence="1">
    <location>
        <begin position="12"/>
        <end position="32"/>
    </location>
</feature>
<keyword evidence="1" id="KW-1133">Transmembrane helix</keyword>
<gene>
    <name evidence="2" type="ORF">L873DRAFT_351324</name>
</gene>
<evidence type="ECO:0000256" key="1">
    <source>
        <dbReference type="SAM" id="Phobius"/>
    </source>
</evidence>
<reference evidence="2 3" key="1">
    <citation type="journal article" date="2018" name="Nat. Ecol. Evol.">
        <title>Pezizomycetes genomes reveal the molecular basis of ectomycorrhizal truffle lifestyle.</title>
        <authorList>
            <person name="Murat C."/>
            <person name="Payen T."/>
            <person name="Noel B."/>
            <person name="Kuo A."/>
            <person name="Morin E."/>
            <person name="Chen J."/>
            <person name="Kohler A."/>
            <person name="Krizsan K."/>
            <person name="Balestrini R."/>
            <person name="Da Silva C."/>
            <person name="Montanini B."/>
            <person name="Hainaut M."/>
            <person name="Levati E."/>
            <person name="Barry K.W."/>
            <person name="Belfiori B."/>
            <person name="Cichocki N."/>
            <person name="Clum A."/>
            <person name="Dockter R.B."/>
            <person name="Fauchery L."/>
            <person name="Guy J."/>
            <person name="Iotti M."/>
            <person name="Le Tacon F."/>
            <person name="Lindquist E.A."/>
            <person name="Lipzen A."/>
            <person name="Malagnac F."/>
            <person name="Mello A."/>
            <person name="Molinier V."/>
            <person name="Miyauchi S."/>
            <person name="Poulain J."/>
            <person name="Riccioni C."/>
            <person name="Rubini A."/>
            <person name="Sitrit Y."/>
            <person name="Splivallo R."/>
            <person name="Traeger S."/>
            <person name="Wang M."/>
            <person name="Zifcakova L."/>
            <person name="Wipf D."/>
            <person name="Zambonelli A."/>
            <person name="Paolocci F."/>
            <person name="Nowrousian M."/>
            <person name="Ottonello S."/>
            <person name="Baldrian P."/>
            <person name="Spatafora J.W."/>
            <person name="Henrissat B."/>
            <person name="Nagy L.G."/>
            <person name="Aury J.M."/>
            <person name="Wincker P."/>
            <person name="Grigoriev I.V."/>
            <person name="Bonfante P."/>
            <person name="Martin F.M."/>
        </authorList>
    </citation>
    <scope>NUCLEOTIDE SEQUENCE [LARGE SCALE GENOMIC DNA]</scope>
    <source>
        <strain evidence="2 3">120613-1</strain>
    </source>
</reference>
<accession>A0A3N4IYM0</accession>
<organism evidence="2 3">
    <name type="scientific">Choiromyces venosus 120613-1</name>
    <dbReference type="NCBI Taxonomy" id="1336337"/>
    <lineage>
        <taxon>Eukaryota</taxon>
        <taxon>Fungi</taxon>
        <taxon>Dikarya</taxon>
        <taxon>Ascomycota</taxon>
        <taxon>Pezizomycotina</taxon>
        <taxon>Pezizomycetes</taxon>
        <taxon>Pezizales</taxon>
        <taxon>Tuberaceae</taxon>
        <taxon>Choiromyces</taxon>
    </lineage>
</organism>
<proteinExistence type="predicted"/>
<dbReference type="AlphaFoldDB" id="A0A3N4IYM0"/>
<keyword evidence="1" id="KW-0812">Transmembrane</keyword>
<sequence length="107" mass="11798">MILASIIDFISKFASPLATIVALVITIIYDYFEPNRPATPCLLVMDTTISCSSIGVPRSDHVRARVSYCSIYICPSNHVILSSININTVYPAHSTTHFQQDSPLLIL</sequence>